<dbReference type="EMBL" id="JABBWD010000006">
    <property type="protein sequence ID" value="KAG1781221.1"/>
    <property type="molecule type" value="Genomic_DNA"/>
</dbReference>
<dbReference type="Pfam" id="PF13639">
    <property type="entry name" value="zf-RING_2"/>
    <property type="match status" value="1"/>
</dbReference>
<feature type="compositionally biased region" description="Polar residues" evidence="2">
    <location>
        <begin position="18"/>
        <end position="30"/>
    </location>
</feature>
<dbReference type="GO" id="GO:0008270">
    <property type="term" value="F:zinc ion binding"/>
    <property type="evidence" value="ECO:0007669"/>
    <property type="project" value="UniProtKB-KW"/>
</dbReference>
<dbReference type="Gene3D" id="3.30.40.10">
    <property type="entry name" value="Zinc/RING finger domain, C3HC4 (zinc finger)"/>
    <property type="match status" value="1"/>
</dbReference>
<evidence type="ECO:0000256" key="1">
    <source>
        <dbReference type="PROSITE-ProRule" id="PRU00175"/>
    </source>
</evidence>
<evidence type="ECO:0000313" key="5">
    <source>
        <dbReference type="Proteomes" id="UP000714275"/>
    </source>
</evidence>
<keyword evidence="1" id="KW-0863">Zinc-finger</keyword>
<feature type="compositionally biased region" description="Low complexity" evidence="2">
    <location>
        <begin position="154"/>
        <end position="172"/>
    </location>
</feature>
<dbReference type="AlphaFoldDB" id="A0A9P7A2U9"/>
<evidence type="ECO:0000259" key="3">
    <source>
        <dbReference type="PROSITE" id="PS50089"/>
    </source>
</evidence>
<dbReference type="Proteomes" id="UP000714275">
    <property type="component" value="Unassembled WGS sequence"/>
</dbReference>
<feature type="compositionally biased region" description="Basic and acidic residues" evidence="2">
    <location>
        <begin position="181"/>
        <end position="199"/>
    </location>
</feature>
<keyword evidence="1" id="KW-0862">Zinc</keyword>
<reference evidence="4" key="1">
    <citation type="journal article" date="2020" name="New Phytol.">
        <title>Comparative genomics reveals dynamic genome evolution in host specialist ectomycorrhizal fungi.</title>
        <authorList>
            <person name="Lofgren L.A."/>
            <person name="Nguyen N.H."/>
            <person name="Vilgalys R."/>
            <person name="Ruytinx J."/>
            <person name="Liao H.L."/>
            <person name="Branco S."/>
            <person name="Kuo A."/>
            <person name="LaButti K."/>
            <person name="Lipzen A."/>
            <person name="Andreopoulos W."/>
            <person name="Pangilinan J."/>
            <person name="Riley R."/>
            <person name="Hundley H."/>
            <person name="Na H."/>
            <person name="Barry K."/>
            <person name="Grigoriev I.V."/>
            <person name="Stajich J.E."/>
            <person name="Kennedy P.G."/>
        </authorList>
    </citation>
    <scope>NUCLEOTIDE SEQUENCE</scope>
    <source>
        <strain evidence="4">DOB743</strain>
    </source>
</reference>
<keyword evidence="5" id="KW-1185">Reference proteome</keyword>
<dbReference type="SUPFAM" id="SSF57850">
    <property type="entry name" value="RING/U-box"/>
    <property type="match status" value="1"/>
</dbReference>
<comment type="caution">
    <text evidence="4">The sequence shown here is derived from an EMBL/GenBank/DDBJ whole genome shotgun (WGS) entry which is preliminary data.</text>
</comment>
<protein>
    <recommendedName>
        <fullName evidence="3">RING-type domain-containing protein</fullName>
    </recommendedName>
</protein>
<dbReference type="GO" id="GO:0061630">
    <property type="term" value="F:ubiquitin protein ligase activity"/>
    <property type="evidence" value="ECO:0007669"/>
    <property type="project" value="TreeGrafter"/>
</dbReference>
<dbReference type="InterPro" id="IPR001841">
    <property type="entry name" value="Znf_RING"/>
</dbReference>
<dbReference type="PROSITE" id="PS50089">
    <property type="entry name" value="ZF_RING_2"/>
    <property type="match status" value="1"/>
</dbReference>
<proteinExistence type="predicted"/>
<feature type="domain" description="RING-type" evidence="3">
    <location>
        <begin position="289"/>
        <end position="334"/>
    </location>
</feature>
<feature type="region of interest" description="Disordered" evidence="2">
    <location>
        <begin position="109"/>
        <end position="202"/>
    </location>
</feature>
<evidence type="ECO:0000256" key="2">
    <source>
        <dbReference type="SAM" id="MobiDB-lite"/>
    </source>
</evidence>
<dbReference type="PANTHER" id="PTHR46171">
    <property type="entry name" value="GH10160P"/>
    <property type="match status" value="1"/>
</dbReference>
<sequence>MMPEPAASATSLAFGVDSHNTSTQGNSTFTGVRGRVPPLRGQPSDEHLTRHRLNEAERGVQSLPLDPFWSSSRSGAPAHNPAPHSWESLTQAQDRDYERMRTMRDMMERYGPNNERSDLASRRNVPQPHHGPSGRPGNANRLTLLPWRSPLLQGSSAPTSSGSSFTSSSSATIPHNPYRNTTDRPRERQEAAPPEERTPIRTLRQRAGLTRGTSRAEGTRIRSMFRTMARRNMGDYMPDELFDSSYEGLLSLGETLGEARSKATPADVIASLPTGTYQAWAKEDSETRCPICLDDYGHDDSVTKLVECTHWLHKACLEVYLASSAFFLLLMSCPSSNGSGQRILALYVAKRSRILRNARIRQAYWQVRGLVGQGQENLKWEQTAITAGHRAQTLPLGSLPCVWVN</sequence>
<dbReference type="InterPro" id="IPR013083">
    <property type="entry name" value="Znf_RING/FYVE/PHD"/>
</dbReference>
<accession>A0A9P7A2U9</accession>
<dbReference type="OrthoDB" id="2682124at2759"/>
<feature type="region of interest" description="Disordered" evidence="2">
    <location>
        <begin position="64"/>
        <end position="92"/>
    </location>
</feature>
<dbReference type="GO" id="GO:0016567">
    <property type="term" value="P:protein ubiquitination"/>
    <property type="evidence" value="ECO:0007669"/>
    <property type="project" value="TreeGrafter"/>
</dbReference>
<gene>
    <name evidence="4" type="ORF">EV702DRAFT_650073</name>
</gene>
<organism evidence="4 5">
    <name type="scientific">Suillus placidus</name>
    <dbReference type="NCBI Taxonomy" id="48579"/>
    <lineage>
        <taxon>Eukaryota</taxon>
        <taxon>Fungi</taxon>
        <taxon>Dikarya</taxon>
        <taxon>Basidiomycota</taxon>
        <taxon>Agaricomycotina</taxon>
        <taxon>Agaricomycetes</taxon>
        <taxon>Agaricomycetidae</taxon>
        <taxon>Boletales</taxon>
        <taxon>Suillineae</taxon>
        <taxon>Suillaceae</taxon>
        <taxon>Suillus</taxon>
    </lineage>
</organism>
<evidence type="ECO:0000313" key="4">
    <source>
        <dbReference type="EMBL" id="KAG1781221.1"/>
    </source>
</evidence>
<feature type="region of interest" description="Disordered" evidence="2">
    <location>
        <begin position="1"/>
        <end position="46"/>
    </location>
</feature>
<dbReference type="PANTHER" id="PTHR46171:SF3">
    <property type="entry name" value="GH10160P"/>
    <property type="match status" value="1"/>
</dbReference>
<keyword evidence="1" id="KW-0479">Metal-binding</keyword>
<name>A0A9P7A2U9_9AGAM</name>